<dbReference type="EnsemblPlants" id="evm.model.01.1497">
    <property type="protein sequence ID" value="cds.evm.model.01.1497"/>
    <property type="gene ID" value="evm.TU.01.1497"/>
</dbReference>
<dbReference type="PANTHER" id="PTHR33223">
    <property type="entry name" value="CCHC-TYPE DOMAIN-CONTAINING PROTEIN"/>
    <property type="match status" value="1"/>
</dbReference>
<dbReference type="PANTHER" id="PTHR33223:SF10">
    <property type="entry name" value="AMINOTRANSFERASE-LIKE PLANT MOBILE DOMAIN-CONTAINING PROTEIN"/>
    <property type="match status" value="1"/>
</dbReference>
<evidence type="ECO:0000256" key="1">
    <source>
        <dbReference type="SAM" id="MobiDB-lite"/>
    </source>
</evidence>
<name>A0A803NHB7_CANSA</name>
<proteinExistence type="predicted"/>
<evidence type="ECO:0008006" key="4">
    <source>
        <dbReference type="Google" id="ProtNLM"/>
    </source>
</evidence>
<dbReference type="Gramene" id="evm.model.01.1497">
    <property type="protein sequence ID" value="cds.evm.model.01.1497"/>
    <property type="gene ID" value="evm.TU.01.1497"/>
</dbReference>
<evidence type="ECO:0000313" key="2">
    <source>
        <dbReference type="EnsemblPlants" id="cds.evm.model.01.1497"/>
    </source>
</evidence>
<feature type="region of interest" description="Disordered" evidence="1">
    <location>
        <begin position="32"/>
        <end position="51"/>
    </location>
</feature>
<dbReference type="Proteomes" id="UP000596661">
    <property type="component" value="Chromosome 1"/>
</dbReference>
<organism evidence="2 3">
    <name type="scientific">Cannabis sativa</name>
    <name type="common">Hemp</name>
    <name type="synonym">Marijuana</name>
    <dbReference type="NCBI Taxonomy" id="3483"/>
    <lineage>
        <taxon>Eukaryota</taxon>
        <taxon>Viridiplantae</taxon>
        <taxon>Streptophyta</taxon>
        <taxon>Embryophyta</taxon>
        <taxon>Tracheophyta</taxon>
        <taxon>Spermatophyta</taxon>
        <taxon>Magnoliopsida</taxon>
        <taxon>eudicotyledons</taxon>
        <taxon>Gunneridae</taxon>
        <taxon>Pentapetalae</taxon>
        <taxon>rosids</taxon>
        <taxon>fabids</taxon>
        <taxon>Rosales</taxon>
        <taxon>Cannabaceae</taxon>
        <taxon>Cannabis</taxon>
    </lineage>
</organism>
<sequence length="274" mass="31716">MFSQQCSLEDQLHQFWNLDQLHLGNEDQTLFSHGNDDVESRANPSRGGFQAIEPYAPNRHNGDSNHIAPPDRVRGNQVNEGINAIQPQATVDKVIHPQWDELIRLVRDFTAPKLIDLEQERMRGSTFSETINDLPILPKFKMPTCKYTSKEDPLIYFENFKIHMDLQGRMDDLRCRIFPTTLTKTAQQWFTKLPQEGSLPWMSLKGYSIPNFSSDCQIPVELGGSVAIKQRLDESLKDYIQHIKFKVEYETLITSLKLEREVKFEYSTFIVNPN</sequence>
<protein>
    <recommendedName>
        <fullName evidence="4">Retrotransposon gag domain-containing protein</fullName>
    </recommendedName>
</protein>
<reference evidence="2" key="1">
    <citation type="submission" date="2018-11" db="EMBL/GenBank/DDBJ databases">
        <authorList>
            <person name="Grassa J C."/>
        </authorList>
    </citation>
    <scope>NUCLEOTIDE SEQUENCE [LARGE SCALE GENOMIC DNA]</scope>
</reference>
<evidence type="ECO:0000313" key="3">
    <source>
        <dbReference type="Proteomes" id="UP000596661"/>
    </source>
</evidence>
<dbReference type="EMBL" id="UZAU01000032">
    <property type="status" value="NOT_ANNOTATED_CDS"/>
    <property type="molecule type" value="Genomic_DNA"/>
</dbReference>
<dbReference type="AlphaFoldDB" id="A0A803NHB7"/>
<keyword evidence="3" id="KW-1185">Reference proteome</keyword>
<accession>A0A803NHB7</accession>
<reference evidence="2" key="2">
    <citation type="submission" date="2021-03" db="UniProtKB">
        <authorList>
            <consortium name="EnsemblPlants"/>
        </authorList>
    </citation>
    <scope>IDENTIFICATION</scope>
</reference>